<comment type="caution">
    <text evidence="2">The sequence shown here is derived from an EMBL/GenBank/DDBJ whole genome shotgun (WGS) entry which is preliminary data.</text>
</comment>
<protein>
    <submittedName>
        <fullName evidence="2">Uncharacterized protein</fullName>
    </submittedName>
</protein>
<accession>A0ABU7PJZ5</accession>
<proteinExistence type="predicted"/>
<dbReference type="Proteomes" id="UP001344658">
    <property type="component" value="Unassembled WGS sequence"/>
</dbReference>
<dbReference type="RefSeq" id="WP_330799853.1">
    <property type="nucleotide sequence ID" value="NZ_JAZEWV010000040.1"/>
</dbReference>
<evidence type="ECO:0000313" key="2">
    <source>
        <dbReference type="EMBL" id="MEE4546150.1"/>
    </source>
</evidence>
<feature type="transmembrane region" description="Helical" evidence="1">
    <location>
        <begin position="12"/>
        <end position="33"/>
    </location>
</feature>
<sequence length="150" mass="15181">MTARQEWSTAGRVAWLVGACLLWAGVIAASPWIPTAAGVVDLTGVTMIATMVTCGSAVSLALGALLGRARAYWTLAACAAVGPFLWVLDVVVHSDPDVHTSDAPALLLVPLALVFVSSPLAVGALAGRACGVRHPGGEPAPRAACSGVDR</sequence>
<keyword evidence="1" id="KW-0472">Membrane</keyword>
<keyword evidence="1" id="KW-1133">Transmembrane helix</keyword>
<evidence type="ECO:0000313" key="3">
    <source>
        <dbReference type="Proteomes" id="UP001344658"/>
    </source>
</evidence>
<keyword evidence="3" id="KW-1185">Reference proteome</keyword>
<dbReference type="EMBL" id="JAZEWV010000040">
    <property type="protein sequence ID" value="MEE4546150.1"/>
    <property type="molecule type" value="Genomic_DNA"/>
</dbReference>
<reference evidence="2 3" key="1">
    <citation type="submission" date="2023-12" db="EMBL/GenBank/DDBJ databases">
        <title>Streptomyces sp. V4-01.</title>
        <authorList>
            <person name="Somphong A."/>
            <person name="Phongsopitanun W."/>
        </authorList>
    </citation>
    <scope>NUCLEOTIDE SEQUENCE [LARGE SCALE GENOMIC DNA]</scope>
    <source>
        <strain evidence="2 3">V4-01</strain>
    </source>
</reference>
<organism evidence="2 3">
    <name type="scientific">Actinacidiphila polyblastidii</name>
    <dbReference type="NCBI Taxonomy" id="3110430"/>
    <lineage>
        <taxon>Bacteria</taxon>
        <taxon>Bacillati</taxon>
        <taxon>Actinomycetota</taxon>
        <taxon>Actinomycetes</taxon>
        <taxon>Kitasatosporales</taxon>
        <taxon>Streptomycetaceae</taxon>
        <taxon>Actinacidiphila</taxon>
    </lineage>
</organism>
<feature type="transmembrane region" description="Helical" evidence="1">
    <location>
        <begin position="72"/>
        <end position="93"/>
    </location>
</feature>
<name>A0ABU7PJZ5_9ACTN</name>
<evidence type="ECO:0000256" key="1">
    <source>
        <dbReference type="SAM" id="Phobius"/>
    </source>
</evidence>
<feature type="transmembrane region" description="Helical" evidence="1">
    <location>
        <begin position="105"/>
        <end position="126"/>
    </location>
</feature>
<keyword evidence="1" id="KW-0812">Transmembrane</keyword>
<gene>
    <name evidence="2" type="ORF">V2S66_29810</name>
</gene>
<feature type="transmembrane region" description="Helical" evidence="1">
    <location>
        <begin position="45"/>
        <end position="65"/>
    </location>
</feature>